<dbReference type="GO" id="GO:0004843">
    <property type="term" value="F:cysteine-type deubiquitinase activity"/>
    <property type="evidence" value="ECO:0000318"/>
    <property type="project" value="GO_Central"/>
</dbReference>
<dbReference type="VEuPathDB" id="FungiDB:KRP23_9312"/>
<dbReference type="GO" id="GO:0006508">
    <property type="term" value="P:proteolysis"/>
    <property type="evidence" value="ECO:0007669"/>
    <property type="project" value="UniProtKB-KW"/>
</dbReference>
<dbReference type="OMA" id="DMELHLA"/>
<dbReference type="HOGENOM" id="CLU_236986_0_0_1"/>
<evidence type="ECO:0000256" key="2">
    <source>
        <dbReference type="ARBA" id="ARBA00009085"/>
    </source>
</evidence>
<dbReference type="Gene3D" id="3.90.70.10">
    <property type="entry name" value="Cysteine proteinases"/>
    <property type="match status" value="1"/>
</dbReference>
<comment type="catalytic activity">
    <reaction evidence="1">
        <text>Thiol-dependent hydrolysis of ester, thioester, amide, peptide and isopeptide bonds formed by the C-terminal Gly of ubiquitin (a 76-residue protein attached to proteins as an intracellular targeting signal).</text>
        <dbReference type="EC" id="3.4.19.12"/>
    </reaction>
</comment>
<feature type="region of interest" description="Disordered" evidence="12">
    <location>
        <begin position="835"/>
        <end position="863"/>
    </location>
</feature>
<feature type="region of interest" description="Disordered" evidence="12">
    <location>
        <begin position="141"/>
        <end position="162"/>
    </location>
</feature>
<dbReference type="eggNOG" id="KOG1867">
    <property type="taxonomic scope" value="Eukaryota"/>
</dbReference>
<dbReference type="EC" id="3.4.19.12" evidence="3"/>
<dbReference type="SUPFAM" id="SSF54001">
    <property type="entry name" value="Cysteine proteinases"/>
    <property type="match status" value="1"/>
</dbReference>
<keyword evidence="10" id="KW-0862">Zinc</keyword>
<dbReference type="InterPro" id="IPR028889">
    <property type="entry name" value="USP"/>
</dbReference>
<evidence type="ECO:0000256" key="4">
    <source>
        <dbReference type="ARBA" id="ARBA00022670"/>
    </source>
</evidence>
<dbReference type="GO" id="GO:0016579">
    <property type="term" value="P:protein deubiquitination"/>
    <property type="evidence" value="ECO:0007669"/>
    <property type="project" value="InterPro"/>
</dbReference>
<evidence type="ECO:0000259" key="13">
    <source>
        <dbReference type="PROSITE" id="PS50235"/>
    </source>
</evidence>
<feature type="region of interest" description="Disordered" evidence="12">
    <location>
        <begin position="325"/>
        <end position="353"/>
    </location>
</feature>
<dbReference type="Gene3D" id="3.30.40.10">
    <property type="entry name" value="Zinc/RING finger domain, C3HC4 (zinc finger)"/>
    <property type="match status" value="1"/>
</dbReference>
<evidence type="ECO:0000256" key="11">
    <source>
        <dbReference type="PROSITE-ProRule" id="PRU00502"/>
    </source>
</evidence>
<dbReference type="PROSITE" id="PS50235">
    <property type="entry name" value="USP_3"/>
    <property type="match status" value="1"/>
</dbReference>
<feature type="compositionally biased region" description="Basic residues" evidence="12">
    <location>
        <begin position="1613"/>
        <end position="1627"/>
    </location>
</feature>
<dbReference type="EnsemblProtists" id="Phyra75959">
    <property type="protein sequence ID" value="Phyra75959"/>
    <property type="gene ID" value="Phyra75959"/>
</dbReference>
<feature type="compositionally biased region" description="Polar residues" evidence="12">
    <location>
        <begin position="411"/>
        <end position="422"/>
    </location>
</feature>
<keyword evidence="8" id="KW-0378">Hydrolase</keyword>
<dbReference type="GO" id="GO:0005829">
    <property type="term" value="C:cytosol"/>
    <property type="evidence" value="ECO:0000318"/>
    <property type="project" value="GO_Central"/>
</dbReference>
<evidence type="ECO:0000256" key="6">
    <source>
        <dbReference type="ARBA" id="ARBA00022771"/>
    </source>
</evidence>
<evidence type="ECO:0000256" key="5">
    <source>
        <dbReference type="ARBA" id="ARBA00022723"/>
    </source>
</evidence>
<keyword evidence="4" id="KW-0645">Protease</keyword>
<name>H3GIQ5_PHYRM</name>
<feature type="compositionally biased region" description="Low complexity" evidence="12">
    <location>
        <begin position="842"/>
        <end position="851"/>
    </location>
</feature>
<feature type="compositionally biased region" description="Basic and acidic residues" evidence="12">
    <location>
        <begin position="854"/>
        <end position="863"/>
    </location>
</feature>
<keyword evidence="7" id="KW-0833">Ubl conjugation pathway</keyword>
<dbReference type="Pfam" id="PF02148">
    <property type="entry name" value="zf-UBP"/>
    <property type="match status" value="1"/>
</dbReference>
<feature type="compositionally biased region" description="Acidic residues" evidence="12">
    <location>
        <begin position="441"/>
        <end position="472"/>
    </location>
</feature>
<keyword evidence="9" id="KW-0788">Thiol protease</keyword>
<protein>
    <recommendedName>
        <fullName evidence="3">ubiquitinyl hydrolase 1</fullName>
        <ecNumber evidence="3">3.4.19.12</ecNumber>
    </recommendedName>
</protein>
<keyword evidence="16" id="KW-1185">Reference proteome</keyword>
<feature type="region of interest" description="Disordered" evidence="12">
    <location>
        <begin position="393"/>
        <end position="475"/>
    </location>
</feature>
<organism evidence="15 16">
    <name type="scientific">Phytophthora ramorum</name>
    <name type="common">Sudden oak death agent</name>
    <dbReference type="NCBI Taxonomy" id="164328"/>
    <lineage>
        <taxon>Eukaryota</taxon>
        <taxon>Sar</taxon>
        <taxon>Stramenopiles</taxon>
        <taxon>Oomycota</taxon>
        <taxon>Peronosporomycetes</taxon>
        <taxon>Peronosporales</taxon>
        <taxon>Peronosporaceae</taxon>
        <taxon>Phytophthora</taxon>
    </lineage>
</organism>
<dbReference type="CDD" id="cd17039">
    <property type="entry name" value="Ubl_ubiquitin_like"/>
    <property type="match status" value="1"/>
</dbReference>
<feature type="compositionally biased region" description="Polar residues" evidence="12">
    <location>
        <begin position="145"/>
        <end position="162"/>
    </location>
</feature>
<dbReference type="PANTHER" id="PTHR24006">
    <property type="entry name" value="UBIQUITIN CARBOXYL-TERMINAL HYDROLASE"/>
    <property type="match status" value="1"/>
</dbReference>
<feature type="compositionally biased region" description="Pro residues" evidence="12">
    <location>
        <begin position="1463"/>
        <end position="1473"/>
    </location>
</feature>
<feature type="region of interest" description="Disordered" evidence="12">
    <location>
        <begin position="1338"/>
        <end position="1371"/>
    </location>
</feature>
<dbReference type="InterPro" id="IPR001607">
    <property type="entry name" value="Znf_UBP"/>
</dbReference>
<dbReference type="InParanoid" id="H3GIQ5"/>
<feature type="domain" description="USP" evidence="13">
    <location>
        <begin position="268"/>
        <end position="812"/>
    </location>
</feature>
<dbReference type="PANTHER" id="PTHR24006:SF888">
    <property type="entry name" value="UBIQUITIN CARBOXYL-TERMINAL HYDROLASE 30"/>
    <property type="match status" value="1"/>
</dbReference>
<dbReference type="Gene3D" id="3.10.20.90">
    <property type="entry name" value="Phosphatidylinositol 3-kinase Catalytic Subunit, Chain A, domain 1"/>
    <property type="match status" value="1"/>
</dbReference>
<feature type="region of interest" description="Disordered" evidence="12">
    <location>
        <begin position="1386"/>
        <end position="1442"/>
    </location>
</feature>
<evidence type="ECO:0000259" key="14">
    <source>
        <dbReference type="PROSITE" id="PS50271"/>
    </source>
</evidence>
<evidence type="ECO:0000256" key="3">
    <source>
        <dbReference type="ARBA" id="ARBA00012759"/>
    </source>
</evidence>
<dbReference type="GO" id="GO:0008270">
    <property type="term" value="F:zinc ion binding"/>
    <property type="evidence" value="ECO:0007669"/>
    <property type="project" value="UniProtKB-KW"/>
</dbReference>
<dbReference type="InterPro" id="IPR029071">
    <property type="entry name" value="Ubiquitin-like_domsf"/>
</dbReference>
<dbReference type="SUPFAM" id="SSF57850">
    <property type="entry name" value="RING/U-box"/>
    <property type="match status" value="1"/>
</dbReference>
<comment type="similarity">
    <text evidence="2">Belongs to the peptidase C19 family.</text>
</comment>
<dbReference type="EMBL" id="DS566012">
    <property type="status" value="NOT_ANNOTATED_CDS"/>
    <property type="molecule type" value="Genomic_DNA"/>
</dbReference>
<dbReference type="PROSITE" id="PS50271">
    <property type="entry name" value="ZF_UBP"/>
    <property type="match status" value="1"/>
</dbReference>
<evidence type="ECO:0000313" key="15">
    <source>
        <dbReference type="EnsemblProtists" id="Phyra75959"/>
    </source>
</evidence>
<dbReference type="SUPFAM" id="SSF54236">
    <property type="entry name" value="Ubiquitin-like"/>
    <property type="match status" value="1"/>
</dbReference>
<feature type="region of interest" description="Disordered" evidence="12">
    <location>
        <begin position="1573"/>
        <end position="1658"/>
    </location>
</feature>
<dbReference type="STRING" id="164328.H3GIQ5"/>
<feature type="domain" description="UBP-type" evidence="14">
    <location>
        <begin position="5"/>
        <end position="133"/>
    </location>
</feature>
<evidence type="ECO:0000256" key="8">
    <source>
        <dbReference type="ARBA" id="ARBA00022801"/>
    </source>
</evidence>
<dbReference type="PROSITE" id="PS00972">
    <property type="entry name" value="USP_1"/>
    <property type="match status" value="1"/>
</dbReference>
<feature type="compositionally biased region" description="Basic and acidic residues" evidence="12">
    <location>
        <begin position="1122"/>
        <end position="1132"/>
    </location>
</feature>
<dbReference type="PROSITE" id="PS00973">
    <property type="entry name" value="USP_2"/>
    <property type="match status" value="1"/>
</dbReference>
<dbReference type="InterPro" id="IPR013083">
    <property type="entry name" value="Znf_RING/FYVE/PHD"/>
</dbReference>
<dbReference type="GO" id="GO:0005634">
    <property type="term" value="C:nucleus"/>
    <property type="evidence" value="ECO:0000318"/>
    <property type="project" value="GO_Central"/>
</dbReference>
<feature type="compositionally biased region" description="Polar residues" evidence="12">
    <location>
        <begin position="1386"/>
        <end position="1401"/>
    </location>
</feature>
<dbReference type="Pfam" id="PF00443">
    <property type="entry name" value="UCH"/>
    <property type="match status" value="1"/>
</dbReference>
<feature type="region of interest" description="Disordered" evidence="12">
    <location>
        <begin position="932"/>
        <end position="966"/>
    </location>
</feature>
<evidence type="ECO:0000256" key="9">
    <source>
        <dbReference type="ARBA" id="ARBA00022807"/>
    </source>
</evidence>
<reference evidence="16" key="1">
    <citation type="journal article" date="2006" name="Science">
        <title>Phytophthora genome sequences uncover evolutionary origins and mechanisms of pathogenesis.</title>
        <authorList>
            <person name="Tyler B.M."/>
            <person name="Tripathy S."/>
            <person name="Zhang X."/>
            <person name="Dehal P."/>
            <person name="Jiang R.H."/>
            <person name="Aerts A."/>
            <person name="Arredondo F.D."/>
            <person name="Baxter L."/>
            <person name="Bensasson D."/>
            <person name="Beynon J.L."/>
            <person name="Chapman J."/>
            <person name="Damasceno C.M."/>
            <person name="Dorrance A.E."/>
            <person name="Dou D."/>
            <person name="Dickerman A.W."/>
            <person name="Dubchak I.L."/>
            <person name="Garbelotto M."/>
            <person name="Gijzen M."/>
            <person name="Gordon S.G."/>
            <person name="Govers F."/>
            <person name="Grunwald N.J."/>
            <person name="Huang W."/>
            <person name="Ivors K.L."/>
            <person name="Jones R.W."/>
            <person name="Kamoun S."/>
            <person name="Krampis K."/>
            <person name="Lamour K.H."/>
            <person name="Lee M.K."/>
            <person name="McDonald W.H."/>
            <person name="Medina M."/>
            <person name="Meijer H.J."/>
            <person name="Nordberg E.K."/>
            <person name="Maclean D.J."/>
            <person name="Ospina-Giraldo M.D."/>
            <person name="Morris P.F."/>
            <person name="Phuntumart V."/>
            <person name="Putnam N.H."/>
            <person name="Rash S."/>
            <person name="Rose J.K."/>
            <person name="Sakihama Y."/>
            <person name="Salamov A.A."/>
            <person name="Savidor A."/>
            <person name="Scheuring C.F."/>
            <person name="Smith B.M."/>
            <person name="Sobral B.W."/>
            <person name="Terry A."/>
            <person name="Torto-Alalibo T.A."/>
            <person name="Win J."/>
            <person name="Xu Z."/>
            <person name="Zhang H."/>
            <person name="Grigoriev I.V."/>
            <person name="Rokhsar D.S."/>
            <person name="Boore J.L."/>
        </authorList>
    </citation>
    <scope>NUCLEOTIDE SEQUENCE [LARGE SCALE GENOMIC DNA]</scope>
    <source>
        <strain evidence="16">Pr102</strain>
    </source>
</reference>
<evidence type="ECO:0000313" key="16">
    <source>
        <dbReference type="Proteomes" id="UP000005238"/>
    </source>
</evidence>
<evidence type="ECO:0000256" key="7">
    <source>
        <dbReference type="ARBA" id="ARBA00022786"/>
    </source>
</evidence>
<dbReference type="InterPro" id="IPR050164">
    <property type="entry name" value="Peptidase_C19"/>
</dbReference>
<dbReference type="Proteomes" id="UP000005238">
    <property type="component" value="Unassembled WGS sequence"/>
</dbReference>
<evidence type="ECO:0000256" key="1">
    <source>
        <dbReference type="ARBA" id="ARBA00000707"/>
    </source>
</evidence>
<evidence type="ECO:0000256" key="10">
    <source>
        <dbReference type="ARBA" id="ARBA00022833"/>
    </source>
</evidence>
<feature type="region of interest" description="Disordered" evidence="12">
    <location>
        <begin position="1104"/>
        <end position="1136"/>
    </location>
</feature>
<accession>H3GIQ5</accession>
<reference evidence="15" key="2">
    <citation type="submission" date="2015-06" db="UniProtKB">
        <authorList>
            <consortium name="EnsemblProtists"/>
        </authorList>
    </citation>
    <scope>IDENTIFICATION</scope>
    <source>
        <strain evidence="15">Pr102</strain>
    </source>
</reference>
<proteinExistence type="inferred from homology"/>
<keyword evidence="6 11" id="KW-0863">Zinc-finger</keyword>
<feature type="region of interest" description="Disordered" evidence="12">
    <location>
        <begin position="1454"/>
        <end position="1478"/>
    </location>
</feature>
<dbReference type="VEuPathDB" id="FungiDB:KRP22_1849"/>
<evidence type="ECO:0000256" key="12">
    <source>
        <dbReference type="SAM" id="MobiDB-lite"/>
    </source>
</evidence>
<dbReference type="GO" id="GO:0031647">
    <property type="term" value="P:regulation of protein stability"/>
    <property type="evidence" value="ECO:0000318"/>
    <property type="project" value="GO_Central"/>
</dbReference>
<dbReference type="InterPro" id="IPR018200">
    <property type="entry name" value="USP_CS"/>
</dbReference>
<dbReference type="InterPro" id="IPR001394">
    <property type="entry name" value="Peptidase_C19_UCH"/>
</dbReference>
<dbReference type="InterPro" id="IPR038765">
    <property type="entry name" value="Papain-like_cys_pep_sf"/>
</dbReference>
<sequence>MAGDKSCRHVGQAVRLSEFRRELKKRSQLLCETCISPSTVASRRPSTSEPMDAALQSWENHAQATDLVVCVSCAFVGCFSSGHFYQHLQNHPKHFVGLQLASKTFWCEPCNMDIPENVRPKVEKARLDFCAAVEEMAAKKRRQIRSQMRAPQTTMSPISTPNGSANNLVDLEAHADTPPVPRGALTLETKTREAGVDGEGEHVNGGQANGVALLNMPLRTKAREDKMRRRMLKTAMHKREPVQEISIPPPVATSPGGHCAGELPNTVLGFTNLGNTCYFNASMQALLTATHYFPEHTHIEEVLETKHTPITTTFTMLHETVKKRARKALAGESPSDRRAKGKSSRSRSGSSSVLTVAPLLKEIRSKFSQFRGHYQQDAHELFTSFLWAIDEEMDPPLPPAKEATKPDTDDSVTNSSCSTAGSSELPDDDNDDSSRRNGTWSEEDTTDSELMEDGEQETEEEGSESDADNSEQEETKQIFVKTETGETISMQVPKNATVKDVQHLLAKRLNLNEEDMMLDASKVETRATLASRPSAVLHARAEKRNMYSRLNFTRNLFGGALTTAVTCKGCGKRTEIVEDAFHLSVSVPDGHHRELTTTDCLNSFVSETQLLVEANNGYDCEKCSRQPKVRSVAGRLLHRKKRQGSNAEPEMEVVLRDASMQLYVSALPRVLVVHIKRLARSRKITQHIAFDEKLDMTPYVSELLRQGEGDAKKHSLCYELIAVVVHMGNKRSGHYVAYVSRSRRREALLAARARSRLASEEGGAAAPEITTPRNGEGPARTWYYVSDTVVKRVSFEQCVLCASSQCLFEQSQAARKVPPSVRLCAESMSNVVQGDSVSDAQTAAGESGEATATDEERQHEAEEKRWREELDSHRLTMGDAEELCVFLVEDLLAAIFQEMQVRTENATLFATSVQKMCAQAFESVDMSSFQPADSLDRIPGPAQHELRGRQQVLKPQSKWAPCSQPQTRNADAPVLASSLATQPSPPLVFLRRLLKFLDTHTERTELELLRFPTSEATSSLSDKRKFVGIGTSGGGQGEWCISVGQVSAFLHQLLSKGLVSVVPSTIAFVMAVNRESLEKRTHSQGRITLPHLQQFVQKALLTAEEEEGERADMQRPPPNSPAKDKTESESTPRSRIFQTEVPLSKVAFQDVLKGVKKPIEQPEVGPQQELLSSYLEEMPPRAIEMDRRAPGQVGKKAALSAANPSQRAISRKILMLLAPTPRQGSRWTTVRHKVIVPPAGEAKSDTVMTITAEADMELHLAGARHQSSTLGSSAGRKAIGLRIQTPRTGTIAENEEMPDAAALSNIFSLGTPRQLSAQELARRNDLLAQLEREAAHAQRRASTTIIASMSLGGPPARRESDDDVCPSQADQQQFQAHVAANSIVTTGVESSGRSGSLSPTRPQRGDEPAAPRSRGRVNATRSKFELERDTLPFSVSDGNAHTREEQERLAAAMCSPIKRPRPSIAPSPPPETPGRPIRTPSTLAHLPQLDSSRLAVGTAFDGVADGDEAKANNGGRMPFSPVRASNAPALAASASGAAGSEESHDYRLPLIPVMSPIKASPHRKHVAFKFQRDTDKDRVPASISPKAHVRQRPSPKVKQPVWEAKTRSPPRERNHHFATGRNFRKLQRYSEEEEESSSARRQKQEEQAFNMFRQISYR</sequence>
<dbReference type="VEuPathDB" id="FungiDB:KRP22_1850"/>
<keyword evidence="5" id="KW-0479">Metal-binding</keyword>